<reference evidence="4" key="1">
    <citation type="submission" date="2021-11" db="EMBL/GenBank/DDBJ databases">
        <title>BS-T2-15 a new species belonging to the Comamonadaceae family isolated from the soil of a French oak forest.</title>
        <authorList>
            <person name="Mieszkin S."/>
            <person name="Alain K."/>
        </authorList>
    </citation>
    <scope>NUCLEOTIDE SEQUENCE</scope>
    <source>
        <strain evidence="4">BS-T2-15</strain>
    </source>
</reference>
<dbReference type="Pfam" id="PF20434">
    <property type="entry name" value="BD-FAE"/>
    <property type="match status" value="1"/>
</dbReference>
<organism evidence="4 5">
    <name type="scientific">Scleromatobacter humisilvae</name>
    <dbReference type="NCBI Taxonomy" id="2897159"/>
    <lineage>
        <taxon>Bacteria</taxon>
        <taxon>Pseudomonadati</taxon>
        <taxon>Pseudomonadota</taxon>
        <taxon>Betaproteobacteria</taxon>
        <taxon>Burkholderiales</taxon>
        <taxon>Sphaerotilaceae</taxon>
        <taxon>Scleromatobacter</taxon>
    </lineage>
</organism>
<feature type="domain" description="BD-FAE-like" evidence="3">
    <location>
        <begin position="82"/>
        <end position="177"/>
    </location>
</feature>
<dbReference type="PANTHER" id="PTHR48081:SF9">
    <property type="entry name" value="CARBOXYLESTERASE"/>
    <property type="match status" value="1"/>
</dbReference>
<accession>A0A9X2C2S5</accession>
<dbReference type="EMBL" id="JAJLJH010000018">
    <property type="protein sequence ID" value="MCK9689687.1"/>
    <property type="molecule type" value="Genomic_DNA"/>
</dbReference>
<name>A0A9X2C2S5_9BURK</name>
<keyword evidence="2" id="KW-1133">Transmembrane helix</keyword>
<keyword evidence="5" id="KW-1185">Reference proteome</keyword>
<dbReference type="SUPFAM" id="SSF53474">
    <property type="entry name" value="alpha/beta-Hydrolases"/>
    <property type="match status" value="1"/>
</dbReference>
<dbReference type="InterPro" id="IPR049492">
    <property type="entry name" value="BD-FAE-like_dom"/>
</dbReference>
<dbReference type="GO" id="GO:0016787">
    <property type="term" value="F:hydrolase activity"/>
    <property type="evidence" value="ECO:0007669"/>
    <property type="project" value="UniProtKB-KW"/>
</dbReference>
<keyword evidence="2" id="KW-0812">Transmembrane</keyword>
<keyword evidence="1 4" id="KW-0378">Hydrolase</keyword>
<dbReference type="PANTHER" id="PTHR48081">
    <property type="entry name" value="AB HYDROLASE SUPERFAMILY PROTEIN C4A8.06C"/>
    <property type="match status" value="1"/>
</dbReference>
<protein>
    <submittedName>
        <fullName evidence="4">Alpha/beta hydrolase</fullName>
    </submittedName>
</protein>
<dbReference type="InterPro" id="IPR029058">
    <property type="entry name" value="AB_hydrolase_fold"/>
</dbReference>
<comment type="caution">
    <text evidence="4">The sequence shown here is derived from an EMBL/GenBank/DDBJ whole genome shotgun (WGS) entry which is preliminary data.</text>
</comment>
<keyword evidence="2" id="KW-0472">Membrane</keyword>
<dbReference type="AlphaFoldDB" id="A0A9X2C2S5"/>
<evidence type="ECO:0000256" key="1">
    <source>
        <dbReference type="ARBA" id="ARBA00022801"/>
    </source>
</evidence>
<evidence type="ECO:0000313" key="4">
    <source>
        <dbReference type="EMBL" id="MCK9689687.1"/>
    </source>
</evidence>
<evidence type="ECO:0000313" key="5">
    <source>
        <dbReference type="Proteomes" id="UP001139353"/>
    </source>
</evidence>
<evidence type="ECO:0000256" key="2">
    <source>
        <dbReference type="SAM" id="Phobius"/>
    </source>
</evidence>
<dbReference type="Gene3D" id="3.40.50.1820">
    <property type="entry name" value="alpha/beta hydrolase"/>
    <property type="match status" value="1"/>
</dbReference>
<proteinExistence type="predicted"/>
<dbReference type="RefSeq" id="WP_275685737.1">
    <property type="nucleotide sequence ID" value="NZ_JAJLJH010000018.1"/>
</dbReference>
<feature type="transmembrane region" description="Helical" evidence="2">
    <location>
        <begin position="21"/>
        <end position="43"/>
    </location>
</feature>
<sequence>MTETFRPIAPEPRRARRLRRWATGAALLGWIVSATAGAGAGVLNAVATLRGHQGESDVAYGPLPRQRFDVYVPGSSIDDADKATGSPLVIFIYGGSWNSGTRRDYRFAGEALAARGFTVMVVDYRLYPEVKYPDFLKDCAKAVGYGLEHARELGADPRRVFLYGHSAGAYNVAMLALDPRWLRAAGHSPDELAGWVGLAGPYNFLPIGDPDVKGVFDWPATSPDTQPIQHVGDLARPLPAFIGAAVHDTLVHPEQNSIALTDRMQARGTAVTFRSYEHVNHALLVGSLAWPLTAFAPVLDDTTAFMRAVAPRPATTAAR</sequence>
<evidence type="ECO:0000259" key="3">
    <source>
        <dbReference type="Pfam" id="PF20434"/>
    </source>
</evidence>
<dbReference type="Proteomes" id="UP001139353">
    <property type="component" value="Unassembled WGS sequence"/>
</dbReference>
<dbReference type="InterPro" id="IPR050300">
    <property type="entry name" value="GDXG_lipolytic_enzyme"/>
</dbReference>
<gene>
    <name evidence="4" type="ORF">LPC04_28540</name>
</gene>